<reference evidence="1" key="2">
    <citation type="journal article" date="2015" name="Fish Shellfish Immunol.">
        <title>Early steps in the European eel (Anguilla anguilla)-Vibrio vulnificus interaction in the gills: Role of the RtxA13 toxin.</title>
        <authorList>
            <person name="Callol A."/>
            <person name="Pajuelo D."/>
            <person name="Ebbesson L."/>
            <person name="Teles M."/>
            <person name="MacKenzie S."/>
            <person name="Amaro C."/>
        </authorList>
    </citation>
    <scope>NUCLEOTIDE SEQUENCE</scope>
</reference>
<name>A0A0E9XUJ9_ANGAN</name>
<dbReference type="AlphaFoldDB" id="A0A0E9XUJ9"/>
<protein>
    <submittedName>
        <fullName evidence="1">Uncharacterized protein</fullName>
    </submittedName>
</protein>
<proteinExistence type="predicted"/>
<dbReference type="EMBL" id="GBXM01003032">
    <property type="protein sequence ID" value="JAI05546.1"/>
    <property type="molecule type" value="Transcribed_RNA"/>
</dbReference>
<accession>A0A0E9XUJ9</accession>
<reference evidence="1" key="1">
    <citation type="submission" date="2014-11" db="EMBL/GenBank/DDBJ databases">
        <authorList>
            <person name="Amaro Gonzalez C."/>
        </authorList>
    </citation>
    <scope>NUCLEOTIDE SEQUENCE</scope>
</reference>
<organism evidence="1">
    <name type="scientific">Anguilla anguilla</name>
    <name type="common">European freshwater eel</name>
    <name type="synonym">Muraena anguilla</name>
    <dbReference type="NCBI Taxonomy" id="7936"/>
    <lineage>
        <taxon>Eukaryota</taxon>
        <taxon>Metazoa</taxon>
        <taxon>Chordata</taxon>
        <taxon>Craniata</taxon>
        <taxon>Vertebrata</taxon>
        <taxon>Euteleostomi</taxon>
        <taxon>Actinopterygii</taxon>
        <taxon>Neopterygii</taxon>
        <taxon>Teleostei</taxon>
        <taxon>Anguilliformes</taxon>
        <taxon>Anguillidae</taxon>
        <taxon>Anguilla</taxon>
    </lineage>
</organism>
<sequence length="19" mass="2225">MTAYSSGLQRKKTRLAKER</sequence>
<evidence type="ECO:0000313" key="1">
    <source>
        <dbReference type="EMBL" id="JAI05546.1"/>
    </source>
</evidence>